<dbReference type="Proteomes" id="UP001595764">
    <property type="component" value="Unassembled WGS sequence"/>
</dbReference>
<dbReference type="RefSeq" id="WP_377874729.1">
    <property type="nucleotide sequence ID" value="NZ_JBHMAY010000075.1"/>
</dbReference>
<dbReference type="EMBL" id="JBHRWI010000048">
    <property type="protein sequence ID" value="MFC3515167.1"/>
    <property type="molecule type" value="Genomic_DNA"/>
</dbReference>
<dbReference type="InterPro" id="IPR002575">
    <property type="entry name" value="Aminoglycoside_PTrfase"/>
</dbReference>
<dbReference type="InterPro" id="IPR011009">
    <property type="entry name" value="Kinase-like_dom_sf"/>
</dbReference>
<gene>
    <name evidence="2" type="ORF">ACFORO_33700</name>
</gene>
<organism evidence="2 3">
    <name type="scientific">Amycolatopsis halotolerans</name>
    <dbReference type="NCBI Taxonomy" id="330083"/>
    <lineage>
        <taxon>Bacteria</taxon>
        <taxon>Bacillati</taxon>
        <taxon>Actinomycetota</taxon>
        <taxon>Actinomycetes</taxon>
        <taxon>Pseudonocardiales</taxon>
        <taxon>Pseudonocardiaceae</taxon>
        <taxon>Amycolatopsis</taxon>
    </lineage>
</organism>
<dbReference type="Gene3D" id="3.30.200.20">
    <property type="entry name" value="Phosphorylase Kinase, domain 1"/>
    <property type="match status" value="1"/>
</dbReference>
<dbReference type="EC" id="2.7.-.-" evidence="2"/>
<sequence>MPMNRMHADEAEIDDDLVRRLVAAQFPRWAGLAVSRVASSGTENAMFRLGDELVVRLPRLERGAAEIGHEQRWLRWLAPRLPVAVPEVLGEGRPGEGFEWDWSVLRWLPGVNPDFGDAQVARDLGGFVKALRGLDISGAPEVSRGRPLRTRDAPTRDAIAQLGGDPAYVAAWEKALAAPEWAGGPVWLHADLSPGNVLVDDGGLTAVLDFAGVGIGDPAVDVIPAWNTFAAAEREVFREAVEVDDATWERGRGWALSIALIQLPYYRETNPALVANSRRTIEAVLSDG</sequence>
<dbReference type="Pfam" id="PF01636">
    <property type="entry name" value="APH"/>
    <property type="match status" value="1"/>
</dbReference>
<keyword evidence="3" id="KW-1185">Reference proteome</keyword>
<dbReference type="CDD" id="cd05155">
    <property type="entry name" value="APH_ChoK_like_1"/>
    <property type="match status" value="1"/>
</dbReference>
<dbReference type="Gene3D" id="3.90.1200.10">
    <property type="match status" value="1"/>
</dbReference>
<protein>
    <submittedName>
        <fullName evidence="2">Aminoglycoside phosphotransferase family protein</fullName>
        <ecNumber evidence="2">2.7.-.-</ecNumber>
    </submittedName>
</protein>
<feature type="domain" description="Aminoglycoside phosphotransferase" evidence="1">
    <location>
        <begin position="37"/>
        <end position="254"/>
    </location>
</feature>
<evidence type="ECO:0000313" key="3">
    <source>
        <dbReference type="Proteomes" id="UP001595764"/>
    </source>
</evidence>
<name>A0ABV7QQM7_9PSEU</name>
<keyword evidence="2" id="KW-0808">Transferase</keyword>
<dbReference type="PANTHER" id="PTHR21310:SF42">
    <property type="entry name" value="BIFUNCTIONAL AAC_APH"/>
    <property type="match status" value="1"/>
</dbReference>
<dbReference type="GO" id="GO:0016740">
    <property type="term" value="F:transferase activity"/>
    <property type="evidence" value="ECO:0007669"/>
    <property type="project" value="UniProtKB-KW"/>
</dbReference>
<accession>A0ABV7QQM7</accession>
<dbReference type="PANTHER" id="PTHR21310">
    <property type="entry name" value="AMINOGLYCOSIDE PHOSPHOTRANSFERASE-RELATED-RELATED"/>
    <property type="match status" value="1"/>
</dbReference>
<proteinExistence type="predicted"/>
<comment type="caution">
    <text evidence="2">The sequence shown here is derived from an EMBL/GenBank/DDBJ whole genome shotgun (WGS) entry which is preliminary data.</text>
</comment>
<dbReference type="SUPFAM" id="SSF56112">
    <property type="entry name" value="Protein kinase-like (PK-like)"/>
    <property type="match status" value="1"/>
</dbReference>
<reference evidence="3" key="1">
    <citation type="journal article" date="2019" name="Int. J. Syst. Evol. Microbiol.">
        <title>The Global Catalogue of Microorganisms (GCM) 10K type strain sequencing project: providing services to taxonomists for standard genome sequencing and annotation.</title>
        <authorList>
            <consortium name="The Broad Institute Genomics Platform"/>
            <consortium name="The Broad Institute Genome Sequencing Center for Infectious Disease"/>
            <person name="Wu L."/>
            <person name="Ma J."/>
        </authorList>
    </citation>
    <scope>NUCLEOTIDE SEQUENCE [LARGE SCALE GENOMIC DNA]</scope>
    <source>
        <strain evidence="3">CGMCC 4.7682</strain>
    </source>
</reference>
<dbReference type="InterPro" id="IPR051678">
    <property type="entry name" value="AGP_Transferase"/>
</dbReference>
<evidence type="ECO:0000313" key="2">
    <source>
        <dbReference type="EMBL" id="MFC3515167.1"/>
    </source>
</evidence>
<evidence type="ECO:0000259" key="1">
    <source>
        <dbReference type="Pfam" id="PF01636"/>
    </source>
</evidence>